<protein>
    <submittedName>
        <fullName evidence="5">TetR/AcrR family transcriptional regulator</fullName>
    </submittedName>
</protein>
<keyword evidence="2 3" id="KW-0238">DNA-binding</keyword>
<dbReference type="AlphaFoldDB" id="A0A7V7UVT1"/>
<accession>A0A7V7UVT1</accession>
<feature type="domain" description="HTH tetR-type" evidence="4">
    <location>
        <begin position="6"/>
        <end position="66"/>
    </location>
</feature>
<reference evidence="5 6" key="1">
    <citation type="journal article" date="2014" name="Arch. Microbiol.">
        <title>Bacillus mesophilum sp. nov., strain IITR-54T, a novel 4-chlorobiphenyl dechlorinating bacterium.</title>
        <authorList>
            <person name="Manickam N."/>
            <person name="Singh N.K."/>
            <person name="Bajaj A."/>
            <person name="Kumar R.M."/>
            <person name="Kaur G."/>
            <person name="Kaur N."/>
            <person name="Bala M."/>
            <person name="Kumar A."/>
            <person name="Mayilraj S."/>
        </authorList>
    </citation>
    <scope>NUCLEOTIDE SEQUENCE [LARGE SCALE GENOMIC DNA]</scope>
    <source>
        <strain evidence="5 6">IITR-54</strain>
    </source>
</reference>
<dbReference type="Pfam" id="PF00440">
    <property type="entry name" value="TetR_N"/>
    <property type="match status" value="1"/>
</dbReference>
<dbReference type="InterPro" id="IPR009057">
    <property type="entry name" value="Homeodomain-like_sf"/>
</dbReference>
<dbReference type="PROSITE" id="PS50977">
    <property type="entry name" value="HTH_TETR_2"/>
    <property type="match status" value="1"/>
</dbReference>
<keyword evidence="1" id="KW-0678">Repressor</keyword>
<dbReference type="GO" id="GO:0003677">
    <property type="term" value="F:DNA binding"/>
    <property type="evidence" value="ECO:0007669"/>
    <property type="project" value="UniProtKB-UniRule"/>
</dbReference>
<sequence length="191" mass="22386">MARERKFSLEELYKQVKPLLLNNGYEGFTFSHLADALNVARGTIYKYFENKDELITAYMIFEMEQSHKELQQISHISDFNGQFDFLITFMFQNSNLHRLIEIGKQVQSSTEVVKKNKQRLMEMQIDMYKHLQDFISLGKQENMLKPHLPDTLILGYIFQSIAIPNHFGIPQSVWVSSIKEMLQSGMFAHNN</sequence>
<dbReference type="Gene3D" id="1.10.357.10">
    <property type="entry name" value="Tetracycline Repressor, domain 2"/>
    <property type="match status" value="1"/>
</dbReference>
<proteinExistence type="predicted"/>
<organism evidence="5 6">
    <name type="scientific">Bacillus mesophilum</name>
    <dbReference type="NCBI Taxonomy" id="1071718"/>
    <lineage>
        <taxon>Bacteria</taxon>
        <taxon>Bacillati</taxon>
        <taxon>Bacillota</taxon>
        <taxon>Bacilli</taxon>
        <taxon>Bacillales</taxon>
        <taxon>Bacillaceae</taxon>
        <taxon>Bacillus</taxon>
    </lineage>
</organism>
<keyword evidence="6" id="KW-1185">Reference proteome</keyword>
<dbReference type="OrthoDB" id="153047at2"/>
<dbReference type="PANTHER" id="PTHR43479">
    <property type="entry name" value="ACREF/ENVCD OPERON REPRESSOR-RELATED"/>
    <property type="match status" value="1"/>
</dbReference>
<name>A0A7V7UVT1_9BACI</name>
<dbReference type="InterPro" id="IPR001647">
    <property type="entry name" value="HTH_TetR"/>
</dbReference>
<evidence type="ECO:0000256" key="3">
    <source>
        <dbReference type="PROSITE-ProRule" id="PRU00335"/>
    </source>
</evidence>
<dbReference type="InterPro" id="IPR050624">
    <property type="entry name" value="HTH-type_Tx_Regulator"/>
</dbReference>
<evidence type="ECO:0000256" key="1">
    <source>
        <dbReference type="ARBA" id="ARBA00022491"/>
    </source>
</evidence>
<evidence type="ECO:0000313" key="6">
    <source>
        <dbReference type="Proteomes" id="UP000441354"/>
    </source>
</evidence>
<dbReference type="Proteomes" id="UP000441354">
    <property type="component" value="Unassembled WGS sequence"/>
</dbReference>
<dbReference type="PRINTS" id="PR00455">
    <property type="entry name" value="HTHTETR"/>
</dbReference>
<comment type="caution">
    <text evidence="5">The sequence shown here is derived from an EMBL/GenBank/DDBJ whole genome shotgun (WGS) entry which is preliminary data.</text>
</comment>
<feature type="DNA-binding region" description="H-T-H motif" evidence="3">
    <location>
        <begin position="29"/>
        <end position="48"/>
    </location>
</feature>
<dbReference type="SUPFAM" id="SSF46689">
    <property type="entry name" value="Homeodomain-like"/>
    <property type="match status" value="1"/>
</dbReference>
<evidence type="ECO:0000256" key="2">
    <source>
        <dbReference type="ARBA" id="ARBA00023125"/>
    </source>
</evidence>
<gene>
    <name evidence="5" type="ORF">F7732_12220</name>
</gene>
<dbReference type="EMBL" id="WBOT01000003">
    <property type="protein sequence ID" value="KAB2332840.1"/>
    <property type="molecule type" value="Genomic_DNA"/>
</dbReference>
<evidence type="ECO:0000259" key="4">
    <source>
        <dbReference type="PROSITE" id="PS50977"/>
    </source>
</evidence>
<dbReference type="RefSeq" id="WP_066442726.1">
    <property type="nucleotide sequence ID" value="NZ_WBOT01000003.1"/>
</dbReference>
<evidence type="ECO:0000313" key="5">
    <source>
        <dbReference type="EMBL" id="KAB2332840.1"/>
    </source>
</evidence>
<dbReference type="PANTHER" id="PTHR43479:SF11">
    <property type="entry name" value="ACREF_ENVCD OPERON REPRESSOR-RELATED"/>
    <property type="match status" value="1"/>
</dbReference>